<dbReference type="PANTHER" id="PTHR12489:SF22">
    <property type="entry name" value="SI:DKEY-35M8.1"/>
    <property type="match status" value="1"/>
</dbReference>
<dbReference type="GO" id="GO:0016020">
    <property type="term" value="C:membrane"/>
    <property type="evidence" value="ECO:0007669"/>
    <property type="project" value="UniProtKB-SubCell"/>
</dbReference>
<feature type="transmembrane region" description="Helical" evidence="5">
    <location>
        <begin position="6"/>
        <end position="24"/>
    </location>
</feature>
<accession>A0A9D4N1T2</accession>
<evidence type="ECO:0000256" key="2">
    <source>
        <dbReference type="ARBA" id="ARBA00022692"/>
    </source>
</evidence>
<evidence type="ECO:0000313" key="7">
    <source>
        <dbReference type="Proteomes" id="UP000828390"/>
    </source>
</evidence>
<feature type="transmembrane region" description="Helical" evidence="5">
    <location>
        <begin position="77"/>
        <end position="98"/>
    </location>
</feature>
<reference evidence="6" key="1">
    <citation type="journal article" date="2019" name="bioRxiv">
        <title>The Genome of the Zebra Mussel, Dreissena polymorpha: A Resource for Invasive Species Research.</title>
        <authorList>
            <person name="McCartney M.A."/>
            <person name="Auch B."/>
            <person name="Kono T."/>
            <person name="Mallez S."/>
            <person name="Zhang Y."/>
            <person name="Obille A."/>
            <person name="Becker A."/>
            <person name="Abrahante J.E."/>
            <person name="Garbe J."/>
            <person name="Badalamenti J.P."/>
            <person name="Herman A."/>
            <person name="Mangelson H."/>
            <person name="Liachko I."/>
            <person name="Sullivan S."/>
            <person name="Sone E.D."/>
            <person name="Koren S."/>
            <person name="Silverstein K.A.T."/>
            <person name="Beckman K.B."/>
            <person name="Gohl D.M."/>
        </authorList>
    </citation>
    <scope>NUCLEOTIDE SEQUENCE</scope>
    <source>
        <strain evidence="6">Duluth1</strain>
        <tissue evidence="6">Whole animal</tissue>
    </source>
</reference>
<dbReference type="PANTHER" id="PTHR12489">
    <property type="entry name" value="LIPOMA HMGIC FUSION PARTNER-LIKE PROTEIN"/>
    <property type="match status" value="1"/>
</dbReference>
<dbReference type="AlphaFoldDB" id="A0A9D4N1T2"/>
<keyword evidence="4 5" id="KW-0472">Membrane</keyword>
<reference evidence="6" key="2">
    <citation type="submission" date="2020-11" db="EMBL/GenBank/DDBJ databases">
        <authorList>
            <person name="McCartney M.A."/>
            <person name="Auch B."/>
            <person name="Kono T."/>
            <person name="Mallez S."/>
            <person name="Becker A."/>
            <person name="Gohl D.M."/>
            <person name="Silverstein K.A.T."/>
            <person name="Koren S."/>
            <person name="Bechman K.B."/>
            <person name="Herman A."/>
            <person name="Abrahante J.E."/>
            <person name="Garbe J."/>
        </authorList>
    </citation>
    <scope>NUCLEOTIDE SEQUENCE</scope>
    <source>
        <strain evidence="6">Duluth1</strain>
        <tissue evidence="6">Whole animal</tissue>
    </source>
</reference>
<comment type="subcellular location">
    <subcellularLocation>
        <location evidence="1">Membrane</location>
        <topology evidence="1">Multi-pass membrane protein</topology>
    </subcellularLocation>
</comment>
<keyword evidence="3 5" id="KW-1133">Transmembrane helix</keyword>
<evidence type="ECO:0000256" key="1">
    <source>
        <dbReference type="ARBA" id="ARBA00004141"/>
    </source>
</evidence>
<evidence type="ECO:0000256" key="5">
    <source>
        <dbReference type="SAM" id="Phobius"/>
    </source>
</evidence>
<dbReference type="InterPro" id="IPR019372">
    <property type="entry name" value="LHFPL"/>
</dbReference>
<dbReference type="Proteomes" id="UP000828390">
    <property type="component" value="Unassembled WGS sequence"/>
</dbReference>
<protein>
    <submittedName>
        <fullName evidence="6">Uncharacterized protein</fullName>
    </submittedName>
</protein>
<feature type="transmembrane region" description="Helical" evidence="5">
    <location>
        <begin position="114"/>
        <end position="134"/>
    </location>
</feature>
<evidence type="ECO:0000313" key="6">
    <source>
        <dbReference type="EMBL" id="KAH3886181.1"/>
    </source>
</evidence>
<keyword evidence="7" id="KW-1185">Reference proteome</keyword>
<comment type="caution">
    <text evidence="6">The sequence shown here is derived from an EMBL/GenBank/DDBJ whole genome shotgun (WGS) entry which is preliminary data.</text>
</comment>
<proteinExistence type="predicted"/>
<name>A0A9D4N1T2_DREPO</name>
<keyword evidence="2 5" id="KW-0812">Transmembrane</keyword>
<sequence>MSYVQYIWILLSILVSITCSFCFMQPEWIMHVNFTNTFGIYTYCVSQRAGMDTRACGFYGGRFGFGNIPSTTWQAACLLYGGGCLFTCFGALCSLATMCVRTQLEMTLVMSTRYLQTSAVFLMASGLLVFPMSFESNYFRLYCGTKSAILWSTEPQRHIELSILEMSERPGQYGDVVVDDYPSIPEMTRIK</sequence>
<evidence type="ECO:0000256" key="4">
    <source>
        <dbReference type="ARBA" id="ARBA00023136"/>
    </source>
</evidence>
<dbReference type="Pfam" id="PF10242">
    <property type="entry name" value="L_HMGIC_fpl"/>
    <property type="match status" value="1"/>
</dbReference>
<organism evidence="6 7">
    <name type="scientific">Dreissena polymorpha</name>
    <name type="common">Zebra mussel</name>
    <name type="synonym">Mytilus polymorpha</name>
    <dbReference type="NCBI Taxonomy" id="45954"/>
    <lineage>
        <taxon>Eukaryota</taxon>
        <taxon>Metazoa</taxon>
        <taxon>Spiralia</taxon>
        <taxon>Lophotrochozoa</taxon>
        <taxon>Mollusca</taxon>
        <taxon>Bivalvia</taxon>
        <taxon>Autobranchia</taxon>
        <taxon>Heteroconchia</taxon>
        <taxon>Euheterodonta</taxon>
        <taxon>Imparidentia</taxon>
        <taxon>Neoheterodontei</taxon>
        <taxon>Myida</taxon>
        <taxon>Dreissenoidea</taxon>
        <taxon>Dreissenidae</taxon>
        <taxon>Dreissena</taxon>
    </lineage>
</organism>
<evidence type="ECO:0000256" key="3">
    <source>
        <dbReference type="ARBA" id="ARBA00022989"/>
    </source>
</evidence>
<gene>
    <name evidence="6" type="ORF">DPMN_010182</name>
</gene>
<dbReference type="EMBL" id="JAIWYP010000001">
    <property type="protein sequence ID" value="KAH3886181.1"/>
    <property type="molecule type" value="Genomic_DNA"/>
</dbReference>